<evidence type="ECO:0000256" key="11">
    <source>
        <dbReference type="ARBA" id="ARBA00023136"/>
    </source>
</evidence>
<keyword evidence="6 17" id="KW-0812">Transmembrane</keyword>
<keyword evidence="10 17" id="KW-1133">Transmembrane helix</keyword>
<protein>
    <submittedName>
        <fullName evidence="20">Transglycosylase domain-containing protein</fullName>
    </submittedName>
</protein>
<dbReference type="InterPro" id="IPR023346">
    <property type="entry name" value="Lysozyme-like_dom_sf"/>
</dbReference>
<dbReference type="Pfam" id="PF00912">
    <property type="entry name" value="Transgly"/>
    <property type="match status" value="1"/>
</dbReference>
<evidence type="ECO:0000256" key="3">
    <source>
        <dbReference type="ARBA" id="ARBA00022670"/>
    </source>
</evidence>
<dbReference type="InterPro" id="IPR013783">
    <property type="entry name" value="Ig-like_fold"/>
</dbReference>
<feature type="compositionally biased region" description="Basic and acidic residues" evidence="16">
    <location>
        <begin position="924"/>
        <end position="933"/>
    </location>
</feature>
<keyword evidence="5" id="KW-0808">Transferase</keyword>
<comment type="catalytic activity">
    <reaction evidence="14">
        <text>Preferential cleavage: (Ac)2-L-Lys-D-Ala-|-D-Ala. Also transpeptidation of peptidyl-alanyl moieties that are N-acyl substituents of D-alanine.</text>
        <dbReference type="EC" id="3.4.16.4"/>
    </reaction>
</comment>
<dbReference type="EMBL" id="JBHSFU010000001">
    <property type="protein sequence ID" value="MFC4556718.1"/>
    <property type="molecule type" value="Genomic_DNA"/>
</dbReference>
<keyword evidence="4" id="KW-0328">Glycosyltransferase</keyword>
<keyword evidence="13" id="KW-0961">Cell wall biogenesis/degradation</keyword>
<evidence type="ECO:0000256" key="1">
    <source>
        <dbReference type="ARBA" id="ARBA00022475"/>
    </source>
</evidence>
<dbReference type="SUPFAM" id="SSF56601">
    <property type="entry name" value="beta-lactamase/transpeptidase-like"/>
    <property type="match status" value="1"/>
</dbReference>
<feature type="region of interest" description="Disordered" evidence="16">
    <location>
        <begin position="923"/>
        <end position="961"/>
    </location>
</feature>
<evidence type="ECO:0000313" key="20">
    <source>
        <dbReference type="EMBL" id="MFC4556718.1"/>
    </source>
</evidence>
<sequence>MDYKQLFQKYTEKVKTLWTTGRIQKVSRISYDVAWNIILFFIVVGLVGFFFAGGVGAGYFASLVKDEPVRSYASMEKDIYNYEETSKLYFAGEKYIGNVRSDIHREEVSLENVSETLRNAVIATEDEYFEEHKGIVPKAIVRAVMQEVTNASVKTGGSTLTQQLIKNQILTNEVSFERKAKEILLALRLERFFDKDEILEAYLNVVPYGRDASGGNIAGIQTAAQGIFGIDASKVNLPQAAYLAGLPQSPFAYTPFTNDGGLKDKAGLQPGINRMKSVLTRMYEAEYITKKQYESAMKYNIVKDFTEDSKSPIEKYPYLTFEVEKRAKELILKQLAKEDGYTMEDLNKDEKLMEEYEILADRALRKNGYQIHTTIDKKTHDKFKEIVAKYKYYGPNWSGYITNSEGERVKINQPMETGGILMENSTGRIISFVGGREYTSEDQLNYATSTTRSNGSTMKPILTYAPAMEKGAVQPGTPVPDFRMTFSTPAGSYTPGNYAGGYHGLVSARKALENSYNIPAIYVYSQILGQNPVNEFLRPMGISTLGDNEYANLSLGIGGTTNGVTIEENVNAYTTFGNNGKFVDAYMIEKITTADGETLYQHESKPVEVFSPQTTYLTIDMMRDVIDSGTAAYVNSQLKYSGVDWAGKTGTSQNWKDTWFVATNPNVTFGTWMGYRIPQSIKCSSCSLGYSNRNVKLWAELINAASDINPKLVAPANNFERPGGIVSRSYCAISGMLPSDLCREAGLVKTDIFNAKYVPTKKDDSLIRGTYVMVDGKAVIAGENTPKEFTQGDGLTFNPEFLKRKGYDKLDDLTDLFPRTNRELWEKISLPSSEISSDTINDDGKKPAAPTSVSGSGSKLTWKDSSSKDVVGYRVFRASKPGASFSLVGNTTETSFTISGGKAVYMVKAVDYFGLESGASNEAKVGDFTKPEPDEPEEPEDPDKPKPDKPDEKKVTLSNVSASYDKNNKTVTVTWKYDASAKFTVTLGEDLKKTTTGNKVVFEGIQPNGTKYNGKITADGEASDSATFSVQAKQ</sequence>
<dbReference type="SUPFAM" id="SSF53955">
    <property type="entry name" value="Lysozyme-like"/>
    <property type="match status" value="1"/>
</dbReference>
<dbReference type="InterPro" id="IPR012338">
    <property type="entry name" value="Beta-lactam/transpept-like"/>
</dbReference>
<accession>A0ABV9DF97</accession>
<evidence type="ECO:0000256" key="4">
    <source>
        <dbReference type="ARBA" id="ARBA00022676"/>
    </source>
</evidence>
<evidence type="ECO:0000259" key="19">
    <source>
        <dbReference type="Pfam" id="PF00912"/>
    </source>
</evidence>
<feature type="domain" description="Penicillin-binding protein transpeptidase" evidence="18">
    <location>
        <begin position="420"/>
        <end position="666"/>
    </location>
</feature>
<evidence type="ECO:0000256" key="8">
    <source>
        <dbReference type="ARBA" id="ARBA00022960"/>
    </source>
</evidence>
<evidence type="ECO:0000313" key="21">
    <source>
        <dbReference type="Proteomes" id="UP001595989"/>
    </source>
</evidence>
<keyword evidence="3" id="KW-0645">Protease</keyword>
<dbReference type="InterPro" id="IPR036950">
    <property type="entry name" value="PBP_transglycosylase"/>
</dbReference>
<evidence type="ECO:0000256" key="5">
    <source>
        <dbReference type="ARBA" id="ARBA00022679"/>
    </source>
</evidence>
<gene>
    <name evidence="20" type="ORF">ACFO3D_00670</name>
</gene>
<evidence type="ECO:0000256" key="15">
    <source>
        <dbReference type="ARBA" id="ARBA00049902"/>
    </source>
</evidence>
<dbReference type="PANTHER" id="PTHR32282">
    <property type="entry name" value="BINDING PROTEIN TRANSPEPTIDASE, PUTATIVE-RELATED"/>
    <property type="match status" value="1"/>
</dbReference>
<dbReference type="Pfam" id="PF00905">
    <property type="entry name" value="Transpeptidase"/>
    <property type="match status" value="1"/>
</dbReference>
<dbReference type="Gene3D" id="3.90.1310.40">
    <property type="match status" value="1"/>
</dbReference>
<dbReference type="PANTHER" id="PTHR32282:SF32">
    <property type="entry name" value="PENICILLIN-BINDING PROTEIN 2A"/>
    <property type="match status" value="1"/>
</dbReference>
<evidence type="ECO:0000256" key="12">
    <source>
        <dbReference type="ARBA" id="ARBA00023268"/>
    </source>
</evidence>
<feature type="domain" description="Glycosyl transferase family 51" evidence="19">
    <location>
        <begin position="95"/>
        <end position="282"/>
    </location>
</feature>
<evidence type="ECO:0000256" key="7">
    <source>
        <dbReference type="ARBA" id="ARBA00022801"/>
    </source>
</evidence>
<organism evidence="20 21">
    <name type="scientific">Virgibacillus kekensis</name>
    <dbReference type="NCBI Taxonomy" id="202261"/>
    <lineage>
        <taxon>Bacteria</taxon>
        <taxon>Bacillati</taxon>
        <taxon>Bacillota</taxon>
        <taxon>Bacilli</taxon>
        <taxon>Bacillales</taxon>
        <taxon>Bacillaceae</taxon>
        <taxon>Virgibacillus</taxon>
    </lineage>
</organism>
<dbReference type="Gene3D" id="1.10.3810.10">
    <property type="entry name" value="Biosynthetic peptidoglycan transglycosylase-like"/>
    <property type="match status" value="1"/>
</dbReference>
<evidence type="ECO:0000256" key="14">
    <source>
        <dbReference type="ARBA" id="ARBA00034000"/>
    </source>
</evidence>
<keyword evidence="2" id="KW-0121">Carboxypeptidase</keyword>
<dbReference type="InterPro" id="IPR001264">
    <property type="entry name" value="Glyco_trans_51"/>
</dbReference>
<dbReference type="Proteomes" id="UP001595989">
    <property type="component" value="Unassembled WGS sequence"/>
</dbReference>
<keyword evidence="1" id="KW-1003">Cell membrane</keyword>
<keyword evidence="9" id="KW-0573">Peptidoglycan synthesis</keyword>
<feature type="region of interest" description="Disordered" evidence="16">
    <location>
        <begin position="835"/>
        <end position="864"/>
    </location>
</feature>
<dbReference type="Gene3D" id="2.60.40.10">
    <property type="entry name" value="Immunoglobulins"/>
    <property type="match status" value="1"/>
</dbReference>
<dbReference type="InterPro" id="IPR001460">
    <property type="entry name" value="PCN-bd_Tpept"/>
</dbReference>
<dbReference type="Gene3D" id="3.40.710.10">
    <property type="entry name" value="DD-peptidase/beta-lactamase superfamily"/>
    <property type="match status" value="1"/>
</dbReference>
<proteinExistence type="predicted"/>
<dbReference type="RefSeq" id="WP_390292644.1">
    <property type="nucleotide sequence ID" value="NZ_JBHSFU010000001.1"/>
</dbReference>
<keyword evidence="11 17" id="KW-0472">Membrane</keyword>
<evidence type="ECO:0000256" key="10">
    <source>
        <dbReference type="ARBA" id="ARBA00022989"/>
    </source>
</evidence>
<comment type="catalytic activity">
    <reaction evidence="15">
        <text>[GlcNAc-(1-&gt;4)-Mur2Ac(oyl-L-Ala-gamma-D-Glu-L-Lys-D-Ala-D-Ala)](n)-di-trans,octa-cis-undecaprenyl diphosphate + beta-D-GlcNAc-(1-&gt;4)-Mur2Ac(oyl-L-Ala-gamma-D-Glu-L-Lys-D-Ala-D-Ala)-di-trans,octa-cis-undecaprenyl diphosphate = [GlcNAc-(1-&gt;4)-Mur2Ac(oyl-L-Ala-gamma-D-Glu-L-Lys-D-Ala-D-Ala)](n+1)-di-trans,octa-cis-undecaprenyl diphosphate + di-trans,octa-cis-undecaprenyl diphosphate + H(+)</text>
        <dbReference type="Rhea" id="RHEA:23708"/>
        <dbReference type="Rhea" id="RHEA-COMP:9602"/>
        <dbReference type="Rhea" id="RHEA-COMP:9603"/>
        <dbReference type="ChEBI" id="CHEBI:15378"/>
        <dbReference type="ChEBI" id="CHEBI:58405"/>
        <dbReference type="ChEBI" id="CHEBI:60033"/>
        <dbReference type="ChEBI" id="CHEBI:78435"/>
        <dbReference type="EC" id="2.4.99.28"/>
    </reaction>
</comment>
<keyword evidence="12" id="KW-0511">Multifunctional enzyme</keyword>
<keyword evidence="21" id="KW-1185">Reference proteome</keyword>
<evidence type="ECO:0000256" key="9">
    <source>
        <dbReference type="ARBA" id="ARBA00022984"/>
    </source>
</evidence>
<name>A0ABV9DF97_9BACI</name>
<keyword evidence="8" id="KW-0133">Cell shape</keyword>
<comment type="caution">
    <text evidence="20">The sequence shown here is derived from an EMBL/GenBank/DDBJ whole genome shotgun (WGS) entry which is preliminary data.</text>
</comment>
<evidence type="ECO:0000259" key="18">
    <source>
        <dbReference type="Pfam" id="PF00905"/>
    </source>
</evidence>
<evidence type="ECO:0000256" key="6">
    <source>
        <dbReference type="ARBA" id="ARBA00022692"/>
    </source>
</evidence>
<evidence type="ECO:0000256" key="2">
    <source>
        <dbReference type="ARBA" id="ARBA00022645"/>
    </source>
</evidence>
<evidence type="ECO:0000256" key="13">
    <source>
        <dbReference type="ARBA" id="ARBA00023316"/>
    </source>
</evidence>
<keyword evidence="7" id="KW-0378">Hydrolase</keyword>
<reference evidence="21" key="1">
    <citation type="journal article" date="2019" name="Int. J. Syst. Evol. Microbiol.">
        <title>The Global Catalogue of Microorganisms (GCM) 10K type strain sequencing project: providing services to taxonomists for standard genome sequencing and annotation.</title>
        <authorList>
            <consortium name="The Broad Institute Genomics Platform"/>
            <consortium name="The Broad Institute Genome Sequencing Center for Infectious Disease"/>
            <person name="Wu L."/>
            <person name="Ma J."/>
        </authorList>
    </citation>
    <scope>NUCLEOTIDE SEQUENCE [LARGE SCALE GENOMIC DNA]</scope>
    <source>
        <strain evidence="21">CGMCC 4.7426</strain>
    </source>
</reference>
<feature type="transmembrane region" description="Helical" evidence="17">
    <location>
        <begin position="33"/>
        <end position="61"/>
    </location>
</feature>
<evidence type="ECO:0000256" key="17">
    <source>
        <dbReference type="SAM" id="Phobius"/>
    </source>
</evidence>
<feature type="compositionally biased region" description="Basic and acidic residues" evidence="16">
    <location>
        <begin position="942"/>
        <end position="955"/>
    </location>
</feature>
<evidence type="ECO:0000256" key="16">
    <source>
        <dbReference type="SAM" id="MobiDB-lite"/>
    </source>
</evidence>
<dbReference type="InterPro" id="IPR050396">
    <property type="entry name" value="Glycosyltr_51/Transpeptidase"/>
</dbReference>